<keyword evidence="1" id="KW-0812">Transmembrane</keyword>
<feature type="transmembrane region" description="Helical" evidence="1">
    <location>
        <begin position="23"/>
        <end position="42"/>
    </location>
</feature>
<keyword evidence="1" id="KW-0472">Membrane</keyword>
<reference evidence="2" key="1">
    <citation type="journal article" date="2023" name="GigaByte">
        <title>Genome assembly of the bearded iris, Iris pallida Lam.</title>
        <authorList>
            <person name="Bruccoleri R.E."/>
            <person name="Oakeley E.J."/>
            <person name="Faust A.M.E."/>
            <person name="Altorfer M."/>
            <person name="Dessus-Babus S."/>
            <person name="Burckhardt D."/>
            <person name="Oertli M."/>
            <person name="Naumann U."/>
            <person name="Petersen F."/>
            <person name="Wong J."/>
        </authorList>
    </citation>
    <scope>NUCLEOTIDE SEQUENCE</scope>
    <source>
        <strain evidence="2">GSM-AAB239-AS_SAM_17_03QT</strain>
    </source>
</reference>
<dbReference type="AlphaFoldDB" id="A0AAX6HWI6"/>
<evidence type="ECO:0000313" key="3">
    <source>
        <dbReference type="Proteomes" id="UP001140949"/>
    </source>
</evidence>
<keyword evidence="1" id="KW-1133">Transmembrane helix</keyword>
<dbReference type="EMBL" id="JANAVB010006199">
    <property type="protein sequence ID" value="KAJ6845416.1"/>
    <property type="molecule type" value="Genomic_DNA"/>
</dbReference>
<dbReference type="Proteomes" id="UP001140949">
    <property type="component" value="Unassembled WGS sequence"/>
</dbReference>
<evidence type="ECO:0000256" key="1">
    <source>
        <dbReference type="SAM" id="Phobius"/>
    </source>
</evidence>
<keyword evidence="3" id="KW-1185">Reference proteome</keyword>
<reference evidence="2" key="2">
    <citation type="submission" date="2023-04" db="EMBL/GenBank/DDBJ databases">
        <authorList>
            <person name="Bruccoleri R.E."/>
            <person name="Oakeley E.J."/>
            <person name="Faust A.-M."/>
            <person name="Dessus-Babus S."/>
            <person name="Altorfer M."/>
            <person name="Burckhardt D."/>
            <person name="Oertli M."/>
            <person name="Naumann U."/>
            <person name="Petersen F."/>
            <person name="Wong J."/>
        </authorList>
    </citation>
    <scope>NUCLEOTIDE SEQUENCE</scope>
    <source>
        <strain evidence="2">GSM-AAB239-AS_SAM_17_03QT</strain>
        <tissue evidence="2">Leaf</tissue>
    </source>
</reference>
<name>A0AAX6HWI6_IRIPA</name>
<organism evidence="2 3">
    <name type="scientific">Iris pallida</name>
    <name type="common">Sweet iris</name>
    <dbReference type="NCBI Taxonomy" id="29817"/>
    <lineage>
        <taxon>Eukaryota</taxon>
        <taxon>Viridiplantae</taxon>
        <taxon>Streptophyta</taxon>
        <taxon>Embryophyta</taxon>
        <taxon>Tracheophyta</taxon>
        <taxon>Spermatophyta</taxon>
        <taxon>Magnoliopsida</taxon>
        <taxon>Liliopsida</taxon>
        <taxon>Asparagales</taxon>
        <taxon>Iridaceae</taxon>
        <taxon>Iridoideae</taxon>
        <taxon>Irideae</taxon>
        <taxon>Iris</taxon>
    </lineage>
</organism>
<protein>
    <submittedName>
        <fullName evidence="2">Uncharacterized protein</fullName>
    </submittedName>
</protein>
<gene>
    <name evidence="2" type="ORF">M6B38_286835</name>
</gene>
<sequence length="51" mass="5717">MNFAGSVCVLHQSSGTAAELENIMLILLQLVFYVYLAGIYWIPSSLLKNRK</sequence>
<comment type="caution">
    <text evidence="2">The sequence shown here is derived from an EMBL/GenBank/DDBJ whole genome shotgun (WGS) entry which is preliminary data.</text>
</comment>
<proteinExistence type="predicted"/>
<accession>A0AAX6HWI6</accession>
<evidence type="ECO:0000313" key="2">
    <source>
        <dbReference type="EMBL" id="KAJ6845416.1"/>
    </source>
</evidence>